<proteinExistence type="predicted"/>
<sequence length="98" mass="10546">MASSTSRIQVQTRIVLQAAFDGDLRILKKMAEQMDLGIAEDEEGANALHLAPHSGCLDCCKFLVEEVWIDVNSTTTKGAFSAPLVHGGGGWQLGNQFV</sequence>
<dbReference type="Pfam" id="PF12796">
    <property type="entry name" value="Ank_2"/>
    <property type="match status" value="1"/>
</dbReference>
<dbReference type="Gene3D" id="1.25.40.20">
    <property type="entry name" value="Ankyrin repeat-containing domain"/>
    <property type="match status" value="1"/>
</dbReference>
<evidence type="ECO:0000313" key="2">
    <source>
        <dbReference type="Proteomes" id="UP001231189"/>
    </source>
</evidence>
<dbReference type="InterPro" id="IPR051616">
    <property type="entry name" value="Cul2-RING_E3_ligase_SR"/>
</dbReference>
<comment type="caution">
    <text evidence="1">The sequence shown here is derived from an EMBL/GenBank/DDBJ whole genome shotgun (WGS) entry which is preliminary data.</text>
</comment>
<protein>
    <submittedName>
        <fullName evidence="1">Uncharacterized protein</fullName>
    </submittedName>
</protein>
<organism evidence="1 2">
    <name type="scientific">Lolium multiflorum</name>
    <name type="common">Italian ryegrass</name>
    <name type="synonym">Lolium perenne subsp. multiflorum</name>
    <dbReference type="NCBI Taxonomy" id="4521"/>
    <lineage>
        <taxon>Eukaryota</taxon>
        <taxon>Viridiplantae</taxon>
        <taxon>Streptophyta</taxon>
        <taxon>Embryophyta</taxon>
        <taxon>Tracheophyta</taxon>
        <taxon>Spermatophyta</taxon>
        <taxon>Magnoliopsida</taxon>
        <taxon>Liliopsida</taxon>
        <taxon>Poales</taxon>
        <taxon>Poaceae</taxon>
        <taxon>BOP clade</taxon>
        <taxon>Pooideae</taxon>
        <taxon>Poodae</taxon>
        <taxon>Poeae</taxon>
        <taxon>Poeae Chloroplast Group 2 (Poeae type)</taxon>
        <taxon>Loliodinae</taxon>
        <taxon>Loliinae</taxon>
        <taxon>Lolium</taxon>
    </lineage>
</organism>
<dbReference type="AlphaFoldDB" id="A0AAD8V1U3"/>
<reference evidence="1" key="1">
    <citation type="submission" date="2023-07" db="EMBL/GenBank/DDBJ databases">
        <title>A chromosome-level genome assembly of Lolium multiflorum.</title>
        <authorList>
            <person name="Chen Y."/>
            <person name="Copetti D."/>
            <person name="Kolliker R."/>
            <person name="Studer B."/>
        </authorList>
    </citation>
    <scope>NUCLEOTIDE SEQUENCE</scope>
    <source>
        <strain evidence="1">02402/16</strain>
        <tissue evidence="1">Leaf</tissue>
    </source>
</reference>
<keyword evidence="2" id="KW-1185">Reference proteome</keyword>
<dbReference type="SUPFAM" id="SSF48403">
    <property type="entry name" value="Ankyrin repeat"/>
    <property type="match status" value="1"/>
</dbReference>
<dbReference type="PANTHER" id="PTHR46224">
    <property type="entry name" value="ANKYRIN REPEAT FAMILY PROTEIN"/>
    <property type="match status" value="1"/>
</dbReference>
<gene>
    <name evidence="1" type="ORF">QYE76_008211</name>
</gene>
<name>A0AAD8V1U3_LOLMU</name>
<dbReference type="EMBL" id="JAUUTY010000833">
    <property type="protein sequence ID" value="KAK1574710.1"/>
    <property type="molecule type" value="Genomic_DNA"/>
</dbReference>
<dbReference type="Proteomes" id="UP001231189">
    <property type="component" value="Unassembled WGS sequence"/>
</dbReference>
<evidence type="ECO:0000313" key="1">
    <source>
        <dbReference type="EMBL" id="KAK1574710.1"/>
    </source>
</evidence>
<dbReference type="PANTHER" id="PTHR46224:SF38">
    <property type="match status" value="1"/>
</dbReference>
<dbReference type="InterPro" id="IPR036770">
    <property type="entry name" value="Ankyrin_rpt-contain_sf"/>
</dbReference>
<accession>A0AAD8V1U3</accession>
<dbReference type="InterPro" id="IPR002110">
    <property type="entry name" value="Ankyrin_rpt"/>
</dbReference>